<reference evidence="2 3" key="1">
    <citation type="submission" date="2019-02" db="EMBL/GenBank/DDBJ databases">
        <title>Deep-cultivation of Planctomycetes and their phenomic and genomic characterization uncovers novel biology.</title>
        <authorList>
            <person name="Wiegand S."/>
            <person name="Jogler M."/>
            <person name="Boedeker C."/>
            <person name="Pinto D."/>
            <person name="Vollmers J."/>
            <person name="Rivas-Marin E."/>
            <person name="Kohn T."/>
            <person name="Peeters S.H."/>
            <person name="Heuer A."/>
            <person name="Rast P."/>
            <person name="Oberbeckmann S."/>
            <person name="Bunk B."/>
            <person name="Jeske O."/>
            <person name="Meyerdierks A."/>
            <person name="Storesund J.E."/>
            <person name="Kallscheuer N."/>
            <person name="Luecker S."/>
            <person name="Lage O.M."/>
            <person name="Pohl T."/>
            <person name="Merkel B.J."/>
            <person name="Hornburger P."/>
            <person name="Mueller R.-W."/>
            <person name="Bruemmer F."/>
            <person name="Labrenz M."/>
            <person name="Spormann A.M."/>
            <person name="Op den Camp H."/>
            <person name="Overmann J."/>
            <person name="Amann R."/>
            <person name="Jetten M.S.M."/>
            <person name="Mascher T."/>
            <person name="Medema M.H."/>
            <person name="Devos D.P."/>
            <person name="Kaster A.-K."/>
            <person name="Ovreas L."/>
            <person name="Rohde M."/>
            <person name="Galperin M.Y."/>
            <person name="Jogler C."/>
        </authorList>
    </citation>
    <scope>NUCLEOTIDE SEQUENCE [LARGE SCALE GENOMIC DNA]</scope>
    <source>
        <strain evidence="2 3">V22</strain>
    </source>
</reference>
<gene>
    <name evidence="2" type="ORF">V22_38150</name>
</gene>
<organism evidence="2 3">
    <name type="scientific">Calycomorphotria hydatis</name>
    <dbReference type="NCBI Taxonomy" id="2528027"/>
    <lineage>
        <taxon>Bacteria</taxon>
        <taxon>Pseudomonadati</taxon>
        <taxon>Planctomycetota</taxon>
        <taxon>Planctomycetia</taxon>
        <taxon>Planctomycetales</taxon>
        <taxon>Planctomycetaceae</taxon>
        <taxon>Calycomorphotria</taxon>
    </lineage>
</organism>
<dbReference type="KEGG" id="chya:V22_38150"/>
<dbReference type="OrthoDB" id="281807at2"/>
<name>A0A517TDU7_9PLAN</name>
<feature type="compositionally biased region" description="Polar residues" evidence="1">
    <location>
        <begin position="120"/>
        <end position="129"/>
    </location>
</feature>
<evidence type="ECO:0000256" key="1">
    <source>
        <dbReference type="SAM" id="MobiDB-lite"/>
    </source>
</evidence>
<sequence length="253" mass="27111">MTLSRLLHIFPPRACFGAITILAVLVSLVGVPEFDLPSIGGLFPCQSHNCGCRTAGQCWNKCCCYTPQQRLAWARVNGIEPPIIVVRLNASEHSKDEQKPREESTGTLRVVDADLDSGYQKLSPTTAMTKQEPGEESTGSNHLAAGELCGPTDVIAGFTTPKRSRSTVPHAKPGNNSPSRAESPEETPNDDSPHPTFDTLPCHGPPSNWLVNSNPWQMAPAVTLLVTHDIAPLPGLTTPDVVTLFEAPPVPPA</sequence>
<evidence type="ECO:0000313" key="3">
    <source>
        <dbReference type="Proteomes" id="UP000319976"/>
    </source>
</evidence>
<evidence type="ECO:0000313" key="2">
    <source>
        <dbReference type="EMBL" id="QDT66545.1"/>
    </source>
</evidence>
<feature type="compositionally biased region" description="Basic and acidic residues" evidence="1">
    <location>
        <begin position="90"/>
        <end position="104"/>
    </location>
</feature>
<feature type="region of interest" description="Disordered" evidence="1">
    <location>
        <begin position="90"/>
        <end position="206"/>
    </location>
</feature>
<dbReference type="Proteomes" id="UP000319976">
    <property type="component" value="Chromosome"/>
</dbReference>
<proteinExistence type="predicted"/>
<dbReference type="EMBL" id="CP036316">
    <property type="protein sequence ID" value="QDT66545.1"/>
    <property type="molecule type" value="Genomic_DNA"/>
</dbReference>
<keyword evidence="3" id="KW-1185">Reference proteome</keyword>
<protein>
    <submittedName>
        <fullName evidence="2">Uncharacterized protein</fullName>
    </submittedName>
</protein>
<dbReference type="AlphaFoldDB" id="A0A517TDU7"/>
<dbReference type="RefSeq" id="WP_145265718.1">
    <property type="nucleotide sequence ID" value="NZ_CP036316.1"/>
</dbReference>
<accession>A0A517TDU7</accession>